<gene>
    <name evidence="2" type="ORF">ElyMa_001207900</name>
</gene>
<evidence type="ECO:0000313" key="3">
    <source>
        <dbReference type="Proteomes" id="UP000762676"/>
    </source>
</evidence>
<dbReference type="CDD" id="cd09076">
    <property type="entry name" value="L1-EN"/>
    <property type="match status" value="1"/>
</dbReference>
<keyword evidence="3" id="KW-1185">Reference proteome</keyword>
<comment type="caution">
    <text evidence="2">The sequence shown here is derived from an EMBL/GenBank/DDBJ whole genome shotgun (WGS) entry which is preliminary data.</text>
</comment>
<name>A0AAV4I8C8_9GAST</name>
<proteinExistence type="predicted"/>
<dbReference type="GO" id="GO:0003824">
    <property type="term" value="F:catalytic activity"/>
    <property type="evidence" value="ECO:0007669"/>
    <property type="project" value="InterPro"/>
</dbReference>
<protein>
    <submittedName>
        <fullName evidence="2">Craniofacial development protein 2-like</fullName>
    </submittedName>
</protein>
<reference evidence="2 3" key="1">
    <citation type="journal article" date="2021" name="Elife">
        <title>Chloroplast acquisition without the gene transfer in kleptoplastic sea slugs, Plakobranchus ocellatus.</title>
        <authorList>
            <person name="Maeda T."/>
            <person name="Takahashi S."/>
            <person name="Yoshida T."/>
            <person name="Shimamura S."/>
            <person name="Takaki Y."/>
            <person name="Nagai Y."/>
            <person name="Toyoda A."/>
            <person name="Suzuki Y."/>
            <person name="Arimoto A."/>
            <person name="Ishii H."/>
            <person name="Satoh N."/>
            <person name="Nishiyama T."/>
            <person name="Hasebe M."/>
            <person name="Maruyama T."/>
            <person name="Minagawa J."/>
            <person name="Obokata J."/>
            <person name="Shigenobu S."/>
        </authorList>
    </citation>
    <scope>NUCLEOTIDE SEQUENCE [LARGE SCALE GENOMIC DNA]</scope>
</reference>
<sequence length="231" mass="26127">MSKNTFNIERNDVKGWSASSRSVSSGRNRHMPQVIPDRQQATACKLRQIIRVGTWNIRTLLQKGKLDNVKMEMETLNINILGLSEVRWKGANDIQTGKFRFLYSGRATHERGVGLLVDQEVSEAVKGYWPVSDRVLLLKISGKPMDLNIIQVYAPTSTSSEEEIKTFYEELKKAMSECTSQDPLIIMGDFNAKVGQHRNEKAVGKNGLGIRNERGEQLVTISLMSHVKKFF</sequence>
<dbReference type="InterPro" id="IPR005135">
    <property type="entry name" value="Endo/exonuclease/phosphatase"/>
</dbReference>
<dbReference type="EMBL" id="BMAT01002376">
    <property type="protein sequence ID" value="GFS05752.1"/>
    <property type="molecule type" value="Genomic_DNA"/>
</dbReference>
<dbReference type="InterPro" id="IPR027124">
    <property type="entry name" value="Swc5/CFDP1/2"/>
</dbReference>
<dbReference type="SUPFAM" id="SSF56219">
    <property type="entry name" value="DNase I-like"/>
    <property type="match status" value="1"/>
</dbReference>
<dbReference type="AlphaFoldDB" id="A0AAV4I8C8"/>
<evidence type="ECO:0000313" key="2">
    <source>
        <dbReference type="EMBL" id="GFS05752.1"/>
    </source>
</evidence>
<organism evidence="2 3">
    <name type="scientific">Elysia marginata</name>
    <dbReference type="NCBI Taxonomy" id="1093978"/>
    <lineage>
        <taxon>Eukaryota</taxon>
        <taxon>Metazoa</taxon>
        <taxon>Spiralia</taxon>
        <taxon>Lophotrochozoa</taxon>
        <taxon>Mollusca</taxon>
        <taxon>Gastropoda</taxon>
        <taxon>Heterobranchia</taxon>
        <taxon>Euthyneura</taxon>
        <taxon>Panpulmonata</taxon>
        <taxon>Sacoglossa</taxon>
        <taxon>Placobranchoidea</taxon>
        <taxon>Plakobranchidae</taxon>
        <taxon>Elysia</taxon>
    </lineage>
</organism>
<feature type="domain" description="Endonuclease/exonuclease/phosphatase" evidence="1">
    <location>
        <begin position="53"/>
        <end position="193"/>
    </location>
</feature>
<dbReference type="PANTHER" id="PTHR23227">
    <property type="entry name" value="BUCENTAUR RELATED"/>
    <property type="match status" value="1"/>
</dbReference>
<dbReference type="Proteomes" id="UP000762676">
    <property type="component" value="Unassembled WGS sequence"/>
</dbReference>
<dbReference type="PANTHER" id="PTHR23227:SF67">
    <property type="entry name" value="CRANIOFACIAL DEVELOPMENT PROTEIN 2-LIKE"/>
    <property type="match status" value="1"/>
</dbReference>
<dbReference type="InterPro" id="IPR036691">
    <property type="entry name" value="Endo/exonu/phosph_ase_sf"/>
</dbReference>
<dbReference type="Gene3D" id="3.60.10.10">
    <property type="entry name" value="Endonuclease/exonuclease/phosphatase"/>
    <property type="match status" value="1"/>
</dbReference>
<accession>A0AAV4I8C8</accession>
<dbReference type="Pfam" id="PF03372">
    <property type="entry name" value="Exo_endo_phos"/>
    <property type="match status" value="1"/>
</dbReference>
<evidence type="ECO:0000259" key="1">
    <source>
        <dbReference type="Pfam" id="PF03372"/>
    </source>
</evidence>